<dbReference type="OMA" id="FAQTERW"/>
<evidence type="ECO:0000313" key="10">
    <source>
        <dbReference type="EMBL" id="KLU83572.1"/>
    </source>
</evidence>
<comment type="catalytic activity">
    <reaction evidence="6">
        <text>a 5'-end (N(7)-methyl 5'-triphosphoguanosine)-ribonucleoside in snRNA + S-adenosyl-L-methionine = a 5'-end (N(2),N(7)-dimethyl 5'-triphosphoguanosine)-ribonucleoside in snRNA + S-adenosyl-L-homocysteine + H(+)</text>
        <dbReference type="Rhea" id="RHEA:78471"/>
        <dbReference type="Rhea" id="RHEA-COMP:19085"/>
        <dbReference type="Rhea" id="RHEA-COMP:19087"/>
        <dbReference type="ChEBI" id="CHEBI:15378"/>
        <dbReference type="ChEBI" id="CHEBI:57856"/>
        <dbReference type="ChEBI" id="CHEBI:59789"/>
        <dbReference type="ChEBI" id="CHEBI:156461"/>
        <dbReference type="ChEBI" id="CHEBI:172880"/>
    </reaction>
    <physiologicalReaction direction="left-to-right" evidence="6">
        <dbReference type="Rhea" id="RHEA:78472"/>
    </physiologicalReaction>
</comment>
<evidence type="ECO:0000256" key="1">
    <source>
        <dbReference type="ARBA" id="ARBA00018517"/>
    </source>
</evidence>
<evidence type="ECO:0000313" key="12">
    <source>
        <dbReference type="Proteomes" id="UP000011715"/>
    </source>
</evidence>
<evidence type="ECO:0000313" key="11">
    <source>
        <dbReference type="EnsemblFungi" id="MAPG_02626T0"/>
    </source>
</evidence>
<dbReference type="Pfam" id="PF09445">
    <property type="entry name" value="Methyltransf_15"/>
    <property type="match status" value="1"/>
</dbReference>
<gene>
    <name evidence="10" type="ORF">MAPG_02626</name>
</gene>
<comment type="catalytic activity">
    <reaction evidence="3">
        <text>a 5'-end (N(2),N(7)-dimethyl 5'-triphosphoguanosine)-ribonucleoside in snoRNA + S-adenosyl-L-methionine = a 5'-end (N(2),N(2),N(7)-trimethyl 5'-triphosphoguanosine)-ribonucleoside in snoRNA + S-adenosyl-L-homocysteine + H(+)</text>
        <dbReference type="Rhea" id="RHEA:78507"/>
        <dbReference type="Rhea" id="RHEA-COMP:19088"/>
        <dbReference type="Rhea" id="RHEA-COMP:19090"/>
        <dbReference type="ChEBI" id="CHEBI:15378"/>
        <dbReference type="ChEBI" id="CHEBI:57856"/>
        <dbReference type="ChEBI" id="CHEBI:59789"/>
        <dbReference type="ChEBI" id="CHEBI:167623"/>
        <dbReference type="ChEBI" id="CHEBI:172880"/>
    </reaction>
    <physiologicalReaction direction="left-to-right" evidence="3">
        <dbReference type="Rhea" id="RHEA:78508"/>
    </physiologicalReaction>
</comment>
<feature type="transmembrane region" description="Helical" evidence="9">
    <location>
        <begin position="12"/>
        <end position="30"/>
    </location>
</feature>
<organism evidence="11 12">
    <name type="scientific">Magnaporthiopsis poae (strain ATCC 64411 / 73-15)</name>
    <name type="common">Kentucky bluegrass fungus</name>
    <name type="synonym">Magnaporthe poae</name>
    <dbReference type="NCBI Taxonomy" id="644358"/>
    <lineage>
        <taxon>Eukaryota</taxon>
        <taxon>Fungi</taxon>
        <taxon>Dikarya</taxon>
        <taxon>Ascomycota</taxon>
        <taxon>Pezizomycotina</taxon>
        <taxon>Sordariomycetes</taxon>
        <taxon>Sordariomycetidae</taxon>
        <taxon>Magnaporthales</taxon>
        <taxon>Magnaporthaceae</taxon>
        <taxon>Magnaporthiopsis</taxon>
    </lineage>
</organism>
<dbReference type="OrthoDB" id="194443at2759"/>
<dbReference type="SUPFAM" id="SSF53335">
    <property type="entry name" value="S-adenosyl-L-methionine-dependent methyltransferases"/>
    <property type="match status" value="1"/>
</dbReference>
<dbReference type="InterPro" id="IPR029063">
    <property type="entry name" value="SAM-dependent_MTases_sf"/>
</dbReference>
<dbReference type="InterPro" id="IPR019012">
    <property type="entry name" value="RNA_cap_Gua-N2-MeTrfase"/>
</dbReference>
<comment type="similarity">
    <text evidence="2">Belongs to the methyltransferase superfamily. Trimethylguanosine synthase family.</text>
</comment>
<dbReference type="CDD" id="cd02440">
    <property type="entry name" value="AdoMet_MTases"/>
    <property type="match status" value="1"/>
</dbReference>
<dbReference type="PANTHER" id="PTHR14741:SF32">
    <property type="entry name" value="TRIMETHYLGUANOSINE SYNTHASE"/>
    <property type="match status" value="1"/>
</dbReference>
<dbReference type="EnsemblFungi" id="MAPG_02626T0">
    <property type="protein sequence ID" value="MAPG_02626T0"/>
    <property type="gene ID" value="MAPG_02626"/>
</dbReference>
<keyword evidence="9" id="KW-0472">Membrane</keyword>
<dbReference type="EMBL" id="GL876967">
    <property type="protein sequence ID" value="KLU83572.1"/>
    <property type="molecule type" value="Genomic_DNA"/>
</dbReference>
<reference evidence="11" key="5">
    <citation type="submission" date="2015-06" db="UniProtKB">
        <authorList>
            <consortium name="EnsemblFungi"/>
        </authorList>
    </citation>
    <scope>IDENTIFICATION</scope>
    <source>
        <strain evidence="11">ATCC 64411</strain>
    </source>
</reference>
<reference evidence="11" key="4">
    <citation type="journal article" date="2015" name="G3 (Bethesda)">
        <title>Genome sequences of three phytopathogenic species of the Magnaporthaceae family of fungi.</title>
        <authorList>
            <person name="Okagaki L.H."/>
            <person name="Nunes C.C."/>
            <person name="Sailsbery J."/>
            <person name="Clay B."/>
            <person name="Brown D."/>
            <person name="John T."/>
            <person name="Oh Y."/>
            <person name="Young N."/>
            <person name="Fitzgerald M."/>
            <person name="Haas B.J."/>
            <person name="Zeng Q."/>
            <person name="Young S."/>
            <person name="Adiconis X."/>
            <person name="Fan L."/>
            <person name="Levin J.Z."/>
            <person name="Mitchell T.K."/>
            <person name="Okubara P.A."/>
            <person name="Farman M.L."/>
            <person name="Kohn L.M."/>
            <person name="Birren B."/>
            <person name="Ma L.-J."/>
            <person name="Dean R.A."/>
        </authorList>
    </citation>
    <scope>NUCLEOTIDE SEQUENCE</scope>
    <source>
        <strain evidence="11">ATCC 64411 / 73-15</strain>
    </source>
</reference>
<feature type="region of interest" description="Disordered" evidence="8">
    <location>
        <begin position="74"/>
        <end position="94"/>
    </location>
</feature>
<evidence type="ECO:0000256" key="7">
    <source>
        <dbReference type="ARBA" id="ARBA00049790"/>
    </source>
</evidence>
<dbReference type="GO" id="GO:0005634">
    <property type="term" value="C:nucleus"/>
    <property type="evidence" value="ECO:0007669"/>
    <property type="project" value="TreeGrafter"/>
</dbReference>
<proteinExistence type="inferred from homology"/>
<dbReference type="AlphaFoldDB" id="A0A0C4DRV9"/>
<dbReference type="Proteomes" id="UP000011715">
    <property type="component" value="Unassembled WGS sequence"/>
</dbReference>
<sequence>MSTWGSPEKDTVVDIFGGVGGNAIAFALLGRWRRVIAVEKDADTLACAQHNAEIYGVGDWITWVHADSFDFLSQQQQQQEQSAGETNGAPANATTTTTTTALLPESLALQPDKTVIFGSPPWGGVKYRDQEIFDLSTMKPYNLATLHAACWQYDHAFYLPRTSDIRQIAKLVPKDWGKIDVTHYCMYGASKAMVAYLPAKLPARESNDGQQQKQAALA</sequence>
<keyword evidence="9" id="KW-1133">Transmembrane helix</keyword>
<evidence type="ECO:0000256" key="4">
    <source>
        <dbReference type="ARBA" id="ARBA00048740"/>
    </source>
</evidence>
<keyword evidence="12" id="KW-1185">Reference proteome</keyword>
<dbReference type="EMBL" id="ADBL01000645">
    <property type="status" value="NOT_ANNOTATED_CDS"/>
    <property type="molecule type" value="Genomic_DNA"/>
</dbReference>
<dbReference type="STRING" id="644358.A0A0C4DRV9"/>
<reference evidence="10" key="3">
    <citation type="submission" date="2011-03" db="EMBL/GenBank/DDBJ databases">
        <title>Annotation of Magnaporthe poae ATCC 64411.</title>
        <authorList>
            <person name="Ma L.-J."/>
            <person name="Dead R."/>
            <person name="Young S.K."/>
            <person name="Zeng Q."/>
            <person name="Gargeya S."/>
            <person name="Fitzgerald M."/>
            <person name="Haas B."/>
            <person name="Abouelleil A."/>
            <person name="Alvarado L."/>
            <person name="Arachchi H.M."/>
            <person name="Berlin A."/>
            <person name="Brown A."/>
            <person name="Chapman S.B."/>
            <person name="Chen Z."/>
            <person name="Dunbar C."/>
            <person name="Freedman E."/>
            <person name="Gearin G."/>
            <person name="Gellesch M."/>
            <person name="Goldberg J."/>
            <person name="Griggs A."/>
            <person name="Gujja S."/>
            <person name="Heiman D."/>
            <person name="Howarth C."/>
            <person name="Larson L."/>
            <person name="Lui A."/>
            <person name="MacDonald P.J.P."/>
            <person name="Mehta T."/>
            <person name="Montmayeur A."/>
            <person name="Murphy C."/>
            <person name="Neiman D."/>
            <person name="Pearson M."/>
            <person name="Priest M."/>
            <person name="Roberts A."/>
            <person name="Saif S."/>
            <person name="Shea T."/>
            <person name="Shenoy N."/>
            <person name="Sisk P."/>
            <person name="Stolte C."/>
            <person name="Sykes S."/>
            <person name="Yandava C."/>
            <person name="Wortman J."/>
            <person name="Nusbaum C."/>
            <person name="Birren B."/>
        </authorList>
    </citation>
    <scope>NUCLEOTIDE SEQUENCE</scope>
    <source>
        <strain evidence="10">ATCC 64411</strain>
    </source>
</reference>
<evidence type="ECO:0000256" key="9">
    <source>
        <dbReference type="SAM" id="Phobius"/>
    </source>
</evidence>
<dbReference type="Gene3D" id="3.40.50.150">
    <property type="entry name" value="Vaccinia Virus protein VP39"/>
    <property type="match status" value="1"/>
</dbReference>
<protein>
    <recommendedName>
        <fullName evidence="1">Trimethylguanosine synthase</fullName>
    </recommendedName>
    <alternativeName>
        <fullName evidence="7">Cap-specific guanine-N(2) methyltransferase</fullName>
    </alternativeName>
</protein>
<evidence type="ECO:0000256" key="5">
    <source>
        <dbReference type="ARBA" id="ARBA00048763"/>
    </source>
</evidence>
<accession>A0A0C4DRV9</accession>
<dbReference type="eggNOG" id="KOG2730">
    <property type="taxonomic scope" value="Eukaryota"/>
</dbReference>
<evidence type="ECO:0000256" key="8">
    <source>
        <dbReference type="SAM" id="MobiDB-lite"/>
    </source>
</evidence>
<comment type="catalytic activity">
    <reaction evidence="5">
        <text>a 5'-end (N(2),N(7)-dimethyl 5'-triphosphoguanosine)-ribonucleoside in snRNA + S-adenosyl-L-methionine = a 5'-end (N(2),N(2),N(7)-trimethyl 5'-triphosphoguanosine)-ribonucleoside in snRNA + S-adenosyl-L-homocysteine + H(+)</text>
        <dbReference type="Rhea" id="RHEA:78479"/>
        <dbReference type="Rhea" id="RHEA-COMP:19087"/>
        <dbReference type="Rhea" id="RHEA-COMP:19089"/>
        <dbReference type="ChEBI" id="CHEBI:15378"/>
        <dbReference type="ChEBI" id="CHEBI:57856"/>
        <dbReference type="ChEBI" id="CHEBI:59789"/>
        <dbReference type="ChEBI" id="CHEBI:167623"/>
        <dbReference type="ChEBI" id="CHEBI:172880"/>
    </reaction>
    <physiologicalReaction direction="left-to-right" evidence="5">
        <dbReference type="Rhea" id="RHEA:78480"/>
    </physiologicalReaction>
</comment>
<comment type="catalytic activity">
    <reaction evidence="4">
        <text>a 5'-end (N(7)-methyl 5'-triphosphoguanosine)-ribonucleoside in snoRNA + S-adenosyl-L-methionine = a 5'-end (N(2),N(7)-dimethyl 5'-triphosphoguanosine)-ribonucleoside in snoRNA + S-adenosyl-L-homocysteine + H(+)</text>
        <dbReference type="Rhea" id="RHEA:78475"/>
        <dbReference type="Rhea" id="RHEA-COMP:19086"/>
        <dbReference type="Rhea" id="RHEA-COMP:19088"/>
        <dbReference type="ChEBI" id="CHEBI:15378"/>
        <dbReference type="ChEBI" id="CHEBI:57856"/>
        <dbReference type="ChEBI" id="CHEBI:59789"/>
        <dbReference type="ChEBI" id="CHEBI:156461"/>
        <dbReference type="ChEBI" id="CHEBI:172880"/>
    </reaction>
    <physiologicalReaction direction="left-to-right" evidence="4">
        <dbReference type="Rhea" id="RHEA:78476"/>
    </physiologicalReaction>
</comment>
<evidence type="ECO:0000256" key="3">
    <source>
        <dbReference type="ARBA" id="ARBA00047418"/>
    </source>
</evidence>
<dbReference type="VEuPathDB" id="FungiDB:MAPG_02626"/>
<dbReference type="PANTHER" id="PTHR14741">
    <property type="entry name" value="S-ADENOSYLMETHIONINE-DEPENDENT METHYLTRANSFERASE RELATED"/>
    <property type="match status" value="1"/>
</dbReference>
<name>A0A0C4DRV9_MAGP6</name>
<evidence type="ECO:0000256" key="6">
    <source>
        <dbReference type="ARBA" id="ARBA00049075"/>
    </source>
</evidence>
<keyword evidence="9" id="KW-0812">Transmembrane</keyword>
<dbReference type="GO" id="GO:0071164">
    <property type="term" value="F:RNA cap trimethylguanosine synthase activity"/>
    <property type="evidence" value="ECO:0007669"/>
    <property type="project" value="TreeGrafter"/>
</dbReference>
<reference evidence="12" key="1">
    <citation type="submission" date="2010-05" db="EMBL/GenBank/DDBJ databases">
        <title>The genome sequence of Magnaporthe poae strain ATCC 64411.</title>
        <authorList>
            <person name="Ma L.-J."/>
            <person name="Dead R."/>
            <person name="Young S."/>
            <person name="Zeng Q."/>
            <person name="Koehrsen M."/>
            <person name="Alvarado L."/>
            <person name="Berlin A."/>
            <person name="Chapman S.B."/>
            <person name="Chen Z."/>
            <person name="Freedman E."/>
            <person name="Gellesch M."/>
            <person name="Goldberg J."/>
            <person name="Griggs A."/>
            <person name="Gujja S."/>
            <person name="Heilman E.R."/>
            <person name="Heiman D."/>
            <person name="Hepburn T."/>
            <person name="Howarth C."/>
            <person name="Jen D."/>
            <person name="Larson L."/>
            <person name="Mehta T."/>
            <person name="Neiman D."/>
            <person name="Pearson M."/>
            <person name="Roberts A."/>
            <person name="Saif S."/>
            <person name="Shea T."/>
            <person name="Shenoy N."/>
            <person name="Sisk P."/>
            <person name="Stolte C."/>
            <person name="Sykes S."/>
            <person name="Walk T."/>
            <person name="White J."/>
            <person name="Yandava C."/>
            <person name="Haas B."/>
            <person name="Nusbaum C."/>
            <person name="Birren B."/>
        </authorList>
    </citation>
    <scope>NUCLEOTIDE SEQUENCE [LARGE SCALE GENOMIC DNA]</scope>
    <source>
        <strain evidence="12">ATCC 64411 / 73-15</strain>
    </source>
</reference>
<evidence type="ECO:0000256" key="2">
    <source>
        <dbReference type="ARBA" id="ARBA00025783"/>
    </source>
</evidence>
<reference evidence="10" key="2">
    <citation type="submission" date="2010-05" db="EMBL/GenBank/DDBJ databases">
        <title>The Genome Sequence of Magnaporthe poae strain ATCC 64411.</title>
        <authorList>
            <consortium name="The Broad Institute Genome Sequencing Platform"/>
            <consortium name="Broad Institute Genome Sequencing Center for Infectious Disease"/>
            <person name="Ma L.-J."/>
            <person name="Dead R."/>
            <person name="Young S."/>
            <person name="Zeng Q."/>
            <person name="Koehrsen M."/>
            <person name="Alvarado L."/>
            <person name="Berlin A."/>
            <person name="Chapman S.B."/>
            <person name="Chen Z."/>
            <person name="Freedman E."/>
            <person name="Gellesch M."/>
            <person name="Goldberg J."/>
            <person name="Griggs A."/>
            <person name="Gujja S."/>
            <person name="Heilman E.R."/>
            <person name="Heiman D."/>
            <person name="Hepburn T."/>
            <person name="Howarth C."/>
            <person name="Jen D."/>
            <person name="Larson L."/>
            <person name="Mehta T."/>
            <person name="Neiman D."/>
            <person name="Pearson M."/>
            <person name="Roberts A."/>
            <person name="Saif S."/>
            <person name="Shea T."/>
            <person name="Shenoy N."/>
            <person name="Sisk P."/>
            <person name="Stolte C."/>
            <person name="Sykes S."/>
            <person name="Walk T."/>
            <person name="White J."/>
            <person name="Yandava C."/>
            <person name="Haas B."/>
            <person name="Nusbaum C."/>
            <person name="Birren B."/>
        </authorList>
    </citation>
    <scope>NUCLEOTIDE SEQUENCE</scope>
    <source>
        <strain evidence="10">ATCC 64411</strain>
    </source>
</reference>